<dbReference type="SUPFAM" id="SSF51735">
    <property type="entry name" value="NAD(P)-binding Rossmann-fold domains"/>
    <property type="match status" value="1"/>
</dbReference>
<evidence type="ECO:0000313" key="3">
    <source>
        <dbReference type="Proteomes" id="UP000008461"/>
    </source>
</evidence>
<accession>F4KUF8</accession>
<proteinExistence type="predicted"/>
<keyword evidence="3" id="KW-1185">Reference proteome</keyword>
<dbReference type="EC" id="1.1.1.170" evidence="2"/>
<protein>
    <submittedName>
        <fullName evidence="2">Sterol-4-alpha-carboxylate 3-dehydrogenase (Decarboxylating)</fullName>
        <ecNumber evidence="2">1.1.1.170</ecNumber>
    </submittedName>
</protein>
<dbReference type="Pfam" id="PF01370">
    <property type="entry name" value="Epimerase"/>
    <property type="match status" value="1"/>
</dbReference>
<organism evidence="2 3">
    <name type="scientific">Haliscomenobacter hydrossis (strain ATCC 27775 / DSM 1100 / LMG 10767 / O)</name>
    <dbReference type="NCBI Taxonomy" id="760192"/>
    <lineage>
        <taxon>Bacteria</taxon>
        <taxon>Pseudomonadati</taxon>
        <taxon>Bacteroidota</taxon>
        <taxon>Saprospiria</taxon>
        <taxon>Saprospirales</taxon>
        <taxon>Haliscomenobacteraceae</taxon>
        <taxon>Haliscomenobacter</taxon>
    </lineage>
</organism>
<name>F4KUF8_HALH1</name>
<evidence type="ECO:0000259" key="1">
    <source>
        <dbReference type="Pfam" id="PF01370"/>
    </source>
</evidence>
<dbReference type="STRING" id="760192.Halhy_3382"/>
<dbReference type="OrthoDB" id="1490291at2"/>
<dbReference type="eggNOG" id="COG0451">
    <property type="taxonomic scope" value="Bacteria"/>
</dbReference>
<dbReference type="GO" id="GO:0000252">
    <property type="term" value="F:3-beta-hydroxysteroid dehydrogenase [NAD(P)+]/C4-decarboxylase activity"/>
    <property type="evidence" value="ECO:0007669"/>
    <property type="project" value="UniProtKB-EC"/>
</dbReference>
<dbReference type="PANTHER" id="PTHR43245">
    <property type="entry name" value="BIFUNCTIONAL POLYMYXIN RESISTANCE PROTEIN ARNA"/>
    <property type="match status" value="1"/>
</dbReference>
<dbReference type="Proteomes" id="UP000008461">
    <property type="component" value="Chromosome"/>
</dbReference>
<dbReference type="InterPro" id="IPR036291">
    <property type="entry name" value="NAD(P)-bd_dom_sf"/>
</dbReference>
<dbReference type="PANTHER" id="PTHR43245:SF24">
    <property type="entry name" value="DEHYDROGENASE"/>
    <property type="match status" value="1"/>
</dbReference>
<dbReference type="EMBL" id="CP002691">
    <property type="protein sequence ID" value="AEE51240.1"/>
    <property type="molecule type" value="Genomic_DNA"/>
</dbReference>
<dbReference type="RefSeq" id="WP_013765781.1">
    <property type="nucleotide sequence ID" value="NC_015510.1"/>
</dbReference>
<gene>
    <name evidence="2" type="ordered locus">Halhy_3382</name>
</gene>
<reference key="2">
    <citation type="submission" date="2011-04" db="EMBL/GenBank/DDBJ databases">
        <title>Complete sequence of chromosome of Haliscomenobacter hydrossis DSM 1100.</title>
        <authorList>
            <consortium name="US DOE Joint Genome Institute (JGI-PGF)"/>
            <person name="Lucas S."/>
            <person name="Han J."/>
            <person name="Lapidus A."/>
            <person name="Bruce D."/>
            <person name="Goodwin L."/>
            <person name="Pitluck S."/>
            <person name="Peters L."/>
            <person name="Kyrpides N."/>
            <person name="Mavromatis K."/>
            <person name="Ivanova N."/>
            <person name="Ovchinnikova G."/>
            <person name="Pagani I."/>
            <person name="Daligault H."/>
            <person name="Detter J.C."/>
            <person name="Han C."/>
            <person name="Land M."/>
            <person name="Hauser L."/>
            <person name="Markowitz V."/>
            <person name="Cheng J.-F."/>
            <person name="Hugenholtz P."/>
            <person name="Woyke T."/>
            <person name="Wu D."/>
            <person name="Verbarg S."/>
            <person name="Frueling A."/>
            <person name="Brambilla E."/>
            <person name="Klenk H.-P."/>
            <person name="Eisen J.A."/>
        </authorList>
    </citation>
    <scope>NUCLEOTIDE SEQUENCE</scope>
    <source>
        <strain>DSM 1100</strain>
    </source>
</reference>
<dbReference type="AlphaFoldDB" id="F4KUF8"/>
<dbReference type="InterPro" id="IPR001509">
    <property type="entry name" value="Epimerase_deHydtase"/>
</dbReference>
<sequence>MPPKKILITGASGFVGGRLLKSLTLTYPEALVLGTGRRNARQAEFAALGCQFQAGDLVNFADCERLVAGADVIIHCAGLSSPWGTYSEFYAANVQSTLNLLKTAQAQGTQRFILISTPSVYFNYEDRFNLKESDPLPNPMVNHYAVTKYQAEQETLKLNRPDFETIALRPRAVIGAEDAVIFPRVLRAYEEGRLKIVGDGKNVVDMTCATNLIAAVEACIKAEHSAFGEVYNITNGEPKPLWETIGHFLQALDLPPITKKIPKRLALMAASLNEFVHRYFLGGREPALTRYSVGILSTAMTMDISKAREKLGYQPIQTTLEGINEFVAWYKTQAR</sequence>
<keyword evidence="2" id="KW-0560">Oxidoreductase</keyword>
<feature type="domain" description="NAD-dependent epimerase/dehydratase" evidence="1">
    <location>
        <begin position="6"/>
        <end position="233"/>
    </location>
</feature>
<dbReference type="InterPro" id="IPR050177">
    <property type="entry name" value="Lipid_A_modif_metabolic_enz"/>
</dbReference>
<dbReference type="HOGENOM" id="CLU_007383_6_1_10"/>
<dbReference type="KEGG" id="hhy:Halhy_3382"/>
<reference evidence="2 3" key="1">
    <citation type="journal article" date="2011" name="Stand. Genomic Sci.">
        <title>Complete genome sequence of Haliscomenobacter hydrossis type strain (O).</title>
        <authorList>
            <consortium name="US DOE Joint Genome Institute (JGI-PGF)"/>
            <person name="Daligault H."/>
            <person name="Lapidus A."/>
            <person name="Zeytun A."/>
            <person name="Nolan M."/>
            <person name="Lucas S."/>
            <person name="Del Rio T.G."/>
            <person name="Tice H."/>
            <person name="Cheng J.F."/>
            <person name="Tapia R."/>
            <person name="Han C."/>
            <person name="Goodwin L."/>
            <person name="Pitluck S."/>
            <person name="Liolios K."/>
            <person name="Pagani I."/>
            <person name="Ivanova N."/>
            <person name="Huntemann M."/>
            <person name="Mavromatis K."/>
            <person name="Mikhailova N."/>
            <person name="Pati A."/>
            <person name="Chen A."/>
            <person name="Palaniappan K."/>
            <person name="Land M."/>
            <person name="Hauser L."/>
            <person name="Brambilla E.M."/>
            <person name="Rohde M."/>
            <person name="Verbarg S."/>
            <person name="Goker M."/>
            <person name="Bristow J."/>
            <person name="Eisen J.A."/>
            <person name="Markowitz V."/>
            <person name="Hugenholtz P."/>
            <person name="Kyrpides N.C."/>
            <person name="Klenk H.P."/>
            <person name="Woyke T."/>
        </authorList>
    </citation>
    <scope>NUCLEOTIDE SEQUENCE [LARGE SCALE GENOMIC DNA]</scope>
    <source>
        <strain evidence="3">ATCC 27775 / DSM 1100 / LMG 10767 / O</strain>
    </source>
</reference>
<dbReference type="Gene3D" id="3.40.50.720">
    <property type="entry name" value="NAD(P)-binding Rossmann-like Domain"/>
    <property type="match status" value="1"/>
</dbReference>
<evidence type="ECO:0000313" key="2">
    <source>
        <dbReference type="EMBL" id="AEE51240.1"/>
    </source>
</evidence>